<organism evidence="3 5">
    <name type="scientific">Legionella cincinnatiensis</name>
    <dbReference type="NCBI Taxonomy" id="28085"/>
    <lineage>
        <taxon>Bacteria</taxon>
        <taxon>Pseudomonadati</taxon>
        <taxon>Pseudomonadota</taxon>
        <taxon>Gammaproteobacteria</taxon>
        <taxon>Legionellales</taxon>
        <taxon>Legionellaceae</taxon>
        <taxon>Legionella</taxon>
    </lineage>
</organism>
<evidence type="ECO:0000313" key="4">
    <source>
        <dbReference type="Proteomes" id="UP000054854"/>
    </source>
</evidence>
<dbReference type="EMBL" id="LNXX01000042">
    <property type="protein sequence ID" value="KTC83652.1"/>
    <property type="molecule type" value="Genomic_DNA"/>
</dbReference>
<dbReference type="AlphaFoldDB" id="A0A378IGL5"/>
<name>A0A378IGL5_9GAMM</name>
<reference evidence="2 4" key="1">
    <citation type="submission" date="2015-11" db="EMBL/GenBank/DDBJ databases">
        <title>Genomic analysis of 38 Legionella species identifies large and diverse effector repertoires.</title>
        <authorList>
            <person name="Burstein D."/>
            <person name="Amaro F."/>
            <person name="Zusman T."/>
            <person name="Lifshitz Z."/>
            <person name="Cohen O."/>
            <person name="Gilbert J.A."/>
            <person name="Pupko T."/>
            <person name="Shuman H.A."/>
            <person name="Segal G."/>
        </authorList>
    </citation>
    <scope>NUCLEOTIDE SEQUENCE [LARGE SCALE GENOMIC DNA]</scope>
    <source>
        <strain evidence="2 4">CDC#72-OH-14</strain>
    </source>
</reference>
<gene>
    <name evidence="2" type="ORF">Lcin_2339</name>
    <name evidence="3" type="ORF">NCTC12438_00986</name>
</gene>
<evidence type="ECO:0000313" key="5">
    <source>
        <dbReference type="Proteomes" id="UP000255316"/>
    </source>
</evidence>
<keyword evidence="4" id="KW-1185">Reference proteome</keyword>
<evidence type="ECO:0000313" key="3">
    <source>
        <dbReference type="EMBL" id="STX34388.1"/>
    </source>
</evidence>
<feature type="region of interest" description="Disordered" evidence="1">
    <location>
        <begin position="118"/>
        <end position="186"/>
    </location>
</feature>
<evidence type="ECO:0000313" key="2">
    <source>
        <dbReference type="EMBL" id="KTC83652.1"/>
    </source>
</evidence>
<dbReference type="EMBL" id="UGNX01000001">
    <property type="protein sequence ID" value="STX34388.1"/>
    <property type="molecule type" value="Genomic_DNA"/>
</dbReference>
<reference evidence="3 5" key="2">
    <citation type="submission" date="2018-06" db="EMBL/GenBank/DDBJ databases">
        <authorList>
            <consortium name="Pathogen Informatics"/>
            <person name="Doyle S."/>
        </authorList>
    </citation>
    <scope>NUCLEOTIDE SEQUENCE [LARGE SCALE GENOMIC DNA]</scope>
    <source>
        <strain evidence="3 5">NCTC12438</strain>
    </source>
</reference>
<dbReference type="Proteomes" id="UP000054854">
    <property type="component" value="Unassembled WGS sequence"/>
</dbReference>
<proteinExistence type="predicted"/>
<dbReference type="STRING" id="28085.Lcin_2339"/>
<accession>A0A378IGL5</accession>
<sequence>MTDAKQESNDSPEMSKGLIMKVIELLLKLFGVNLGKGGGMPLDQAIKQPQAEQKAVEILEDKTTQWLCKQALKIPGVEDMAKDYLNDNPEVKAFAQKVLDNPKLQDFKNDLQQSGMLDKMELNAKNTNSPQAEKQADLSPLEMGSPKSSQAISKGLGDSDDYPMSEPSFEKNSAPQEESANQMRPS</sequence>
<feature type="compositionally biased region" description="Polar residues" evidence="1">
    <location>
        <begin position="170"/>
        <end position="186"/>
    </location>
</feature>
<dbReference type="RefSeq" id="WP_058465476.1">
    <property type="nucleotide sequence ID" value="NZ_CAAAHQ010000016.1"/>
</dbReference>
<dbReference type="OrthoDB" id="9949069at2"/>
<protein>
    <submittedName>
        <fullName evidence="3">Uncharacterized protein</fullName>
    </submittedName>
</protein>
<dbReference type="Proteomes" id="UP000255316">
    <property type="component" value="Unassembled WGS sequence"/>
</dbReference>
<evidence type="ECO:0000256" key="1">
    <source>
        <dbReference type="SAM" id="MobiDB-lite"/>
    </source>
</evidence>